<feature type="compositionally biased region" description="Basic and acidic residues" evidence="1">
    <location>
        <begin position="44"/>
        <end position="60"/>
    </location>
</feature>
<keyword evidence="3" id="KW-1185">Reference proteome</keyword>
<dbReference type="EMBL" id="BPPX01000009">
    <property type="protein sequence ID" value="GJC82604.1"/>
    <property type="molecule type" value="Genomic_DNA"/>
</dbReference>
<evidence type="ECO:0000256" key="1">
    <source>
        <dbReference type="SAM" id="MobiDB-lite"/>
    </source>
</evidence>
<organism evidence="2 3">
    <name type="scientific">Colletotrichum liriopes</name>
    <dbReference type="NCBI Taxonomy" id="708192"/>
    <lineage>
        <taxon>Eukaryota</taxon>
        <taxon>Fungi</taxon>
        <taxon>Dikarya</taxon>
        <taxon>Ascomycota</taxon>
        <taxon>Pezizomycotina</taxon>
        <taxon>Sordariomycetes</taxon>
        <taxon>Hypocreomycetidae</taxon>
        <taxon>Glomerellales</taxon>
        <taxon>Glomerellaceae</taxon>
        <taxon>Colletotrichum</taxon>
        <taxon>Colletotrichum spaethianum species complex</taxon>
    </lineage>
</organism>
<dbReference type="AlphaFoldDB" id="A0AA37GKB0"/>
<comment type="caution">
    <text evidence="2">The sequence shown here is derived from an EMBL/GenBank/DDBJ whole genome shotgun (WGS) entry which is preliminary data.</text>
</comment>
<sequence length="60" mass="6910">MTQALLISSRHTAETSGSRLPEVRQEKKKKNFKRAARSLLPGEDNEKKKKKEEDSDLDRV</sequence>
<gene>
    <name evidence="2" type="ORF">ColLi_05442</name>
</gene>
<feature type="region of interest" description="Disordered" evidence="1">
    <location>
        <begin position="1"/>
        <end position="60"/>
    </location>
</feature>
<evidence type="ECO:0000313" key="2">
    <source>
        <dbReference type="EMBL" id="GJC82604.1"/>
    </source>
</evidence>
<feature type="compositionally biased region" description="Basic residues" evidence="1">
    <location>
        <begin position="26"/>
        <end position="36"/>
    </location>
</feature>
<dbReference type="Proteomes" id="UP001055172">
    <property type="component" value="Unassembled WGS sequence"/>
</dbReference>
<name>A0AA37GKB0_9PEZI</name>
<accession>A0AA37GKB0</accession>
<feature type="compositionally biased region" description="Polar residues" evidence="1">
    <location>
        <begin position="1"/>
        <end position="18"/>
    </location>
</feature>
<protein>
    <submittedName>
        <fullName evidence="2">Uncharacterized protein</fullName>
    </submittedName>
</protein>
<proteinExistence type="predicted"/>
<reference evidence="2 3" key="1">
    <citation type="submission" date="2021-07" db="EMBL/GenBank/DDBJ databases">
        <title>Genome data of Colletotrichum spaethianum.</title>
        <authorList>
            <person name="Utami Y.D."/>
            <person name="Hiruma K."/>
        </authorList>
    </citation>
    <scope>NUCLEOTIDE SEQUENCE [LARGE SCALE GENOMIC DNA]</scope>
    <source>
        <strain evidence="2 3">MAFF 242679</strain>
    </source>
</reference>
<evidence type="ECO:0000313" key="3">
    <source>
        <dbReference type="Proteomes" id="UP001055172"/>
    </source>
</evidence>